<keyword evidence="5 8" id="KW-1133">Transmembrane helix</keyword>
<evidence type="ECO:0000256" key="2">
    <source>
        <dbReference type="ARBA" id="ARBA00005887"/>
    </source>
</evidence>
<dbReference type="PANTHER" id="PTHR43029:SF10">
    <property type="entry name" value="AMMONIUM TRANSPORTER MEP2"/>
    <property type="match status" value="1"/>
</dbReference>
<dbReference type="PROSITE" id="PS01219">
    <property type="entry name" value="AMMONIUM_TRANSP"/>
    <property type="match status" value="1"/>
</dbReference>
<feature type="transmembrane region" description="Helical" evidence="8">
    <location>
        <begin position="348"/>
        <end position="371"/>
    </location>
</feature>
<dbReference type="InParanoid" id="A0A2U3MXQ5"/>
<gene>
    <name evidence="11" type="primary">amtB_1</name>
    <name evidence="11" type="ORF">KPC_1369</name>
</gene>
<evidence type="ECO:0000313" key="11">
    <source>
        <dbReference type="EMBL" id="SPL70191.1"/>
    </source>
</evidence>
<keyword evidence="9" id="KW-0732">Signal</keyword>
<protein>
    <recommendedName>
        <fullName evidence="8">Ammonium transporter</fullName>
    </recommendedName>
</protein>
<dbReference type="EMBL" id="OOGT01000046">
    <property type="protein sequence ID" value="SPL70191.1"/>
    <property type="molecule type" value="Genomic_DNA"/>
</dbReference>
<dbReference type="InterPro" id="IPR029020">
    <property type="entry name" value="Ammonium/urea_transptr"/>
</dbReference>
<name>A0A2U3MXQ5_9GAMM</name>
<keyword evidence="7 8" id="KW-0924">Ammonia transport</keyword>
<dbReference type="NCBIfam" id="TIGR00836">
    <property type="entry name" value="amt"/>
    <property type="match status" value="1"/>
</dbReference>
<evidence type="ECO:0000259" key="10">
    <source>
        <dbReference type="Pfam" id="PF00909"/>
    </source>
</evidence>
<dbReference type="GO" id="GO:0005886">
    <property type="term" value="C:plasma membrane"/>
    <property type="evidence" value="ECO:0007669"/>
    <property type="project" value="UniProtKB-SubCell"/>
</dbReference>
<keyword evidence="3 8" id="KW-0813">Transport</keyword>
<evidence type="ECO:0000256" key="6">
    <source>
        <dbReference type="ARBA" id="ARBA00023136"/>
    </source>
</evidence>
<dbReference type="AlphaFoldDB" id="A0A2U3MXQ5"/>
<organism evidence="11 12">
    <name type="scientific">Acinetobacter stercoris</name>
    <dbReference type="NCBI Taxonomy" id="2126983"/>
    <lineage>
        <taxon>Bacteria</taxon>
        <taxon>Pseudomonadati</taxon>
        <taxon>Pseudomonadota</taxon>
        <taxon>Gammaproteobacteria</taxon>
        <taxon>Moraxellales</taxon>
        <taxon>Moraxellaceae</taxon>
        <taxon>Acinetobacter</taxon>
    </lineage>
</organism>
<feature type="transmembrane region" description="Helical" evidence="8">
    <location>
        <begin position="261"/>
        <end position="281"/>
    </location>
</feature>
<evidence type="ECO:0000256" key="9">
    <source>
        <dbReference type="SAM" id="SignalP"/>
    </source>
</evidence>
<feature type="transmembrane region" description="Helical" evidence="8">
    <location>
        <begin position="67"/>
        <end position="90"/>
    </location>
</feature>
<feature type="signal peptide" evidence="9">
    <location>
        <begin position="1"/>
        <end position="23"/>
    </location>
</feature>
<dbReference type="Gene3D" id="1.10.3430.10">
    <property type="entry name" value="Ammonium transporter AmtB like domains"/>
    <property type="match status" value="1"/>
</dbReference>
<comment type="similarity">
    <text evidence="2 8">Belongs to the ammonia transporter channel (TC 1.A.11.2) family.</text>
</comment>
<comment type="subcellular location">
    <subcellularLocation>
        <location evidence="8">Cell membrane</location>
        <topology evidence="8">Multi-pass membrane protein</topology>
    </subcellularLocation>
    <subcellularLocation>
        <location evidence="1">Membrane</location>
        <topology evidence="1">Multi-pass membrane protein</topology>
    </subcellularLocation>
</comment>
<reference evidence="12" key="1">
    <citation type="submission" date="2018-03" db="EMBL/GenBank/DDBJ databases">
        <authorList>
            <person name="Blom J."/>
        </authorList>
    </citation>
    <scope>NUCLEOTIDE SEQUENCE [LARGE SCALE GENOMIC DNA]</scope>
    <source>
        <strain evidence="12">KPC-SM-21</strain>
    </source>
</reference>
<proteinExistence type="inferred from homology"/>
<dbReference type="Pfam" id="PF00909">
    <property type="entry name" value="Ammonium_transp"/>
    <property type="match status" value="1"/>
</dbReference>
<feature type="transmembrane region" description="Helical" evidence="8">
    <location>
        <begin position="157"/>
        <end position="175"/>
    </location>
</feature>
<feature type="transmembrane region" description="Helical" evidence="8">
    <location>
        <begin position="33"/>
        <end position="55"/>
    </location>
</feature>
<dbReference type="InterPro" id="IPR018047">
    <property type="entry name" value="Ammonium_transpt_CS"/>
</dbReference>
<evidence type="ECO:0000256" key="1">
    <source>
        <dbReference type="ARBA" id="ARBA00004141"/>
    </source>
</evidence>
<dbReference type="GO" id="GO:0008519">
    <property type="term" value="F:ammonium channel activity"/>
    <property type="evidence" value="ECO:0007669"/>
    <property type="project" value="InterPro"/>
</dbReference>
<feature type="transmembrane region" description="Helical" evidence="8">
    <location>
        <begin position="293"/>
        <end position="312"/>
    </location>
</feature>
<sequence length="437" mass="45913">MISNALKKMLLGCLMTLPTYCFAADASFDAASTVWIMISAILVLIMFIPGLALFYGGMIRAKNVLSIFSQFFAVASVVGILWVAFVYSFVADTSNMTEGTLNLNSFVGNLNKVFFAGINDQTLVAGIPEYVLATFGLTFAMITPCIALGGFAERIKFGAAVLFGALWLTLVYGPLAHMVWGGSGAIMHNWGVLDFAGGTAVHINSGVAALVGAIVLGKRRGWPTTAMPPHNLVYTMIGAALLWAGWFGFNVGSALAASTTAGLVLLTTMIATCGGIFGWMLIEKVILKHVTSLGLASGAIAGLVGITPAAAYVGPLGAIAVGIITSICCFFAVTGLKRKFGFDDALDVFALHGIGGMVGCILTGIFCIPALGGNQDVNVVNQLIAQASSILLTVIYCGVFTFIIMKIIDKTIGLRVSDEAEQRGLDISDHNERAYND</sequence>
<feature type="domain" description="Ammonium transporter AmtB-like" evidence="10">
    <location>
        <begin position="34"/>
        <end position="435"/>
    </location>
</feature>
<dbReference type="RefSeq" id="WP_121973689.1">
    <property type="nucleotide sequence ID" value="NZ_OOGT01000046.1"/>
</dbReference>
<keyword evidence="4 8" id="KW-0812">Transmembrane</keyword>
<keyword evidence="12" id="KW-1185">Reference proteome</keyword>
<feature type="transmembrane region" description="Helical" evidence="8">
    <location>
        <begin position="195"/>
        <end position="217"/>
    </location>
</feature>
<evidence type="ECO:0000256" key="8">
    <source>
        <dbReference type="RuleBase" id="RU362002"/>
    </source>
</evidence>
<feature type="transmembrane region" description="Helical" evidence="8">
    <location>
        <begin position="229"/>
        <end position="249"/>
    </location>
</feature>
<evidence type="ECO:0000256" key="7">
    <source>
        <dbReference type="ARBA" id="ARBA00023177"/>
    </source>
</evidence>
<dbReference type="InterPro" id="IPR001905">
    <property type="entry name" value="Ammonium_transpt"/>
</dbReference>
<dbReference type="Proteomes" id="UP000245974">
    <property type="component" value="Unassembled WGS sequence"/>
</dbReference>
<dbReference type="SUPFAM" id="SSF111352">
    <property type="entry name" value="Ammonium transporter"/>
    <property type="match status" value="1"/>
</dbReference>
<evidence type="ECO:0000256" key="3">
    <source>
        <dbReference type="ARBA" id="ARBA00022448"/>
    </source>
</evidence>
<dbReference type="InterPro" id="IPR024041">
    <property type="entry name" value="NH4_transpt_AmtB-like_dom"/>
</dbReference>
<dbReference type="PANTHER" id="PTHR43029">
    <property type="entry name" value="AMMONIUM TRANSPORTER MEP2"/>
    <property type="match status" value="1"/>
</dbReference>
<feature type="transmembrane region" description="Helical" evidence="8">
    <location>
        <begin position="383"/>
        <end position="405"/>
    </location>
</feature>
<feature type="transmembrane region" description="Helical" evidence="8">
    <location>
        <begin position="130"/>
        <end position="150"/>
    </location>
</feature>
<evidence type="ECO:0000256" key="5">
    <source>
        <dbReference type="ARBA" id="ARBA00022989"/>
    </source>
</evidence>
<feature type="transmembrane region" description="Helical" evidence="8">
    <location>
        <begin position="318"/>
        <end position="336"/>
    </location>
</feature>
<evidence type="ECO:0000313" key="12">
    <source>
        <dbReference type="Proteomes" id="UP000245974"/>
    </source>
</evidence>
<dbReference type="OrthoDB" id="9814202at2"/>
<accession>A0A2U3MXQ5</accession>
<feature type="chain" id="PRO_5015558019" description="Ammonium transporter" evidence="9">
    <location>
        <begin position="24"/>
        <end position="437"/>
    </location>
</feature>
<keyword evidence="6 8" id="KW-0472">Membrane</keyword>
<evidence type="ECO:0000256" key="4">
    <source>
        <dbReference type="ARBA" id="ARBA00022692"/>
    </source>
</evidence>